<dbReference type="PANTHER" id="PTHR32305">
    <property type="match status" value="1"/>
</dbReference>
<feature type="chain" id="PRO_5042461315" description="RHS repeat-associated protein" evidence="1">
    <location>
        <begin position="28"/>
        <end position="2864"/>
    </location>
</feature>
<keyword evidence="1" id="KW-0732">Signal</keyword>
<dbReference type="Gene3D" id="2.180.10.10">
    <property type="entry name" value="RHS repeat-associated core"/>
    <property type="match status" value="1"/>
</dbReference>
<gene>
    <name evidence="2" type="ORF">P0Y53_18940</name>
</gene>
<evidence type="ECO:0008006" key="4">
    <source>
        <dbReference type="Google" id="ProtNLM"/>
    </source>
</evidence>
<proteinExistence type="predicted"/>
<name>A0AAJ5WQ75_9BACT</name>
<dbReference type="InterPro" id="IPR050708">
    <property type="entry name" value="T6SS_VgrG/RHS"/>
</dbReference>
<feature type="signal peptide" evidence="1">
    <location>
        <begin position="1"/>
        <end position="27"/>
    </location>
</feature>
<reference evidence="2" key="1">
    <citation type="submission" date="2023-03" db="EMBL/GenBank/DDBJ databases">
        <title>Andean soil-derived lignocellulolytic bacterial consortium as a source of novel taxa and putative plastic-active enzymes.</title>
        <authorList>
            <person name="Diaz-Garcia L."/>
            <person name="Chuvochina M."/>
            <person name="Feuerriegel G."/>
            <person name="Bunk B."/>
            <person name="Sproer C."/>
            <person name="Streit W.R."/>
            <person name="Rodriguez L.M."/>
            <person name="Overmann J."/>
            <person name="Jimenez D.J."/>
        </authorList>
    </citation>
    <scope>NUCLEOTIDE SEQUENCE</scope>
    <source>
        <strain evidence="2">MAG 7</strain>
    </source>
</reference>
<protein>
    <recommendedName>
        <fullName evidence="4">RHS repeat-associated protein</fullName>
    </recommendedName>
</protein>
<evidence type="ECO:0000313" key="3">
    <source>
        <dbReference type="Proteomes" id="UP001220610"/>
    </source>
</evidence>
<dbReference type="PANTHER" id="PTHR32305:SF15">
    <property type="entry name" value="PROTEIN RHSA-RELATED"/>
    <property type="match status" value="1"/>
</dbReference>
<evidence type="ECO:0000256" key="1">
    <source>
        <dbReference type="SAM" id="SignalP"/>
    </source>
</evidence>
<dbReference type="EMBL" id="CP119311">
    <property type="protein sequence ID" value="WEK34568.1"/>
    <property type="molecule type" value="Genomic_DNA"/>
</dbReference>
<evidence type="ECO:0000313" key="2">
    <source>
        <dbReference type="EMBL" id="WEK34568.1"/>
    </source>
</evidence>
<accession>A0AAJ5WQ75</accession>
<dbReference type="Proteomes" id="UP001220610">
    <property type="component" value="Chromosome"/>
</dbReference>
<organism evidence="2 3">
    <name type="scientific">Candidatus Pseudobacter hemicellulosilyticus</name>
    <dbReference type="NCBI Taxonomy" id="3121375"/>
    <lineage>
        <taxon>Bacteria</taxon>
        <taxon>Pseudomonadati</taxon>
        <taxon>Bacteroidota</taxon>
        <taxon>Chitinophagia</taxon>
        <taxon>Chitinophagales</taxon>
        <taxon>Chitinophagaceae</taxon>
        <taxon>Pseudobacter</taxon>
    </lineage>
</organism>
<sequence>MPLFAIHRFCKLLFLAAALLTGYRSTANEGGGIVARAVLDGSLNQVKTDSSRTVEDSAFFNYGSSGYLDTAYKVNNLVTLKINEATDWWLKTDFTVTVKLRIIYSNGTSTDSITRDFTINYDSVNAYNSRSSFVFSGGRRVTVKIISISSNVSSWDVSRVLLVENQLTAKPAFIFSCTNTVTSITVHPPTVPNPDELLVSWTNVRGADAYDLEWTYIDSTALGRYNPNSNRSGLFLHNASRITTTGNSYSIPLLYDNGGALYVRVRPIKQGARNSVIPAIWSTDAGTAVMGSFGFYGHERPLNWQSTISFAEEGKRKVVVQYFDGGLKGRQTVTKDNTTQRTVVAENYYDYQGRPTIQVMPAPSLSNIVQYTASFNVGINGTEYSASSFDTLYSADQFCNAHADSLSNISGAANYYSPNNPLKGEGMNQFIPDAENYPFTETEYLPDNTGRISRQGGVGKNYQLGSGHETKYYYGTPDQAELDALFGTEVGNRSHYFKNMIRDANGQYSVSYIDMRGRTIATALAGNTPAGMDALPSNIGSMITETLSDSGSVILDDLSMISQKSMLVPMADTFHFNYLLDPAALGDTNCQSLPVCYSCRYDLQITITDNCNNQTLPGGKAFDTLVRNFQFSSLSADCGQPNLPMQLSFPLYLSEGSYLITKKLSINKDAYFYYRDSVYLPGNTCVSMQQYLEEQRTLVALSNPTCVTTCTECKESVGTLTAFRNSFMEQSGLSPADTAAFRNDINTAYKNAMSACNKLCGDSLSVGADLRSMMLQDMTPPYGQYADTNRVKGDKYSIFFERPTGVEDNNHPPVYKLDEVIYQDASGYQDSVYNLESDRMILPNQLTMSQFTQNFRGSWAEALLPYHPEYCKLQALEANRPAIWWNQEMEAVQTFREARDKGYLNPSANSNYPFPANAAFADPQAAVGAAWRGYIEDRILNYLPAAGGNPTLNMWAMACIMTKCEAADPSCISFYTSATNWFDTNTLCEGDLDMAWKNFRQLYLNVKQDILNKITTTTTGCTPRNPAYTTVPTAAALYAVEHTPVFNEETRKVIQQNSMDYMLQAANNTAAASQAYNKTQAELSKYYDENSSDIVHQWTLQLAPCQYNAAHLRDTIIPRLQALCRMACDEDHPYGASSLPAGKTYTPPGTAYVFRSFRDIIEAYNEAHGIDETLTCNAELLNTPKAYGNQSAWINKPVYSKPSDCECQLINDLYNTYMLSGQGDYSFAAYLKRTQQIEISNEDLNLLRSLCNTPAGSNCTWLPKAILLPPSMQCNTGTVCTTCTIVDSLYQKFTVAYEGKVPQQITDPEDSTQLQINQLFQNFMNNRLGFSLQAWEYIQFRETCANHTSVIYDSLHCQDKPIGNLYLSDQSASLSDIRPLSSGGYILAGSIQQPGGTTDANITRTDQNGNILWSKRAGGLGNDRLHRIKPAADGGFIGIGTTHSSHHTQGEMMVIKLDASGNTSWTKTIGFNTTYGERGYDIVTTSDGGYAALGIYNEHSGAGEFVLSKLDTGGNISWTHKFGTARLYYSACGDNDPDTISYDGSASFSLLEQDDTLFVAGTAYDLNMGNRYYGVVHRVGSETGELYSSWHYAPDNAPSTSIRFNDIQAVPGGFLVGATTADRLGTTDQQVAVVKLNGGGQVLSYKQFTRPAGSTRVSSSGILASADGTYLVGQTGNSSPHIYWQRVDASGNQLWASETSVPGSKLIGRLASNGSSGFAVAGTNNSQAMLLTLQQNSPTNCYDNTVNLGLSSPAFSRVNWVLEGSQQLMPLFTDTLFAMAAVTVRDSSLLCRNNGSCYMVYEGPRLCGKAAPLFPGVKVDSSGRCADSTFFAVSKSTELFRHYKDSLTGAFEQKYNEKCLQAYRYESFTVTHARREYHYTLYYYDQAGNLVKTIPPAGVKPNDDPSWLAQVKAARKNKQVLMPAHEQATTYRYNTINKMVAQKSPDGGLSRFWYDRLGRLAISQNAMQEEEDHYSYTLYDSIGRIVQAGQLSSATAISNLISRNPSSLQSWLNAAANTAEQITKTNYDYPYEPLEPVLAATNLRSRVSWTAIYSTAADLDTNGMATATYYSYDNLGNIDTLIQDYRLGVMANNGNRFKKLVYQYDLVSGKVNQVAYQPGQPDAFYHRYHYDAENRITHVLTSRDSINWDNDAFYSYYLHGPLARAVLGEQQVQGINYTYSLQGWLKSVNPDVHQGSGYLLEADGSSGSNIAAPALQFTLNYYNNDYLPISGANGPAFGSQLALGTDNMPLYNGNISSMAVNIGKLEQPLLYNYKYDQLNRLKAMDAWHKKGNSWSDIVKVPDFQERVSYDPNGNIMGYKRQGNNTFAGNPLGMDSLRYHYIPGTNKLDHITDTVPAGNYVTDIDSQPAGNYRYDAIGNLIADSAENISRISWTVYGKINSIHKKDGSVIWYTYDASGNRISKQLISDTGSVNTWYTRDAQGNIISVYISGQTATFGGDLTQTELSLYGSTQMGIISCSTNVQQLAPIADTTMPLLGNGFGIIFERANKYFELNNHLGNILATVSDKKLGRSLNDSTVDHFVAQVMSAQDYYPFGMLMAGRHFRGIGYRYGFNGQEMSNEIKGFGNSYTAEFWEYDPRVARRWNLDPKPTTGISQYSAFNNSPILLSDPLGDTSGVGTRVVGGLKVVGGLLEMGVGAAGGVASSWTGVGAVVGGGAVLHGADVTSAGWMELWTGKETKTFTQRAINSGLKALGVPSQKSELIADYTDAGISIMLSSGAGIAKDATIVSKPIIQVAKTEEVVVQAESKVASMAAAKYPGLAREYAKQTVSQLRSTIRKTIKTIQEHEELIKNPFLKVSQERWDAMTEAGRNGLINKWKGDIERNKQYLEIAQDLLVQKIEQWFLLP</sequence>